<feature type="transmembrane region" description="Helical" evidence="1">
    <location>
        <begin position="20"/>
        <end position="40"/>
    </location>
</feature>
<feature type="transmembrane region" description="Helical" evidence="1">
    <location>
        <begin position="150"/>
        <end position="169"/>
    </location>
</feature>
<dbReference type="EMBL" id="JBBMEJ010000001">
    <property type="protein sequence ID" value="MEQ2369372.1"/>
    <property type="molecule type" value="Genomic_DNA"/>
</dbReference>
<name>A0ABV1BBR8_9FIRM</name>
<keyword evidence="1" id="KW-0812">Transmembrane</keyword>
<dbReference type="PANTHER" id="PTHR38454">
    <property type="entry name" value="INTEGRAL MEMBRANE PROTEIN-RELATED"/>
    <property type="match status" value="1"/>
</dbReference>
<reference evidence="2 3" key="1">
    <citation type="submission" date="2024-03" db="EMBL/GenBank/DDBJ databases">
        <title>Human intestinal bacterial collection.</title>
        <authorList>
            <person name="Pauvert C."/>
            <person name="Hitch T.C.A."/>
            <person name="Clavel T."/>
        </authorList>
    </citation>
    <scope>NUCLEOTIDE SEQUENCE [LARGE SCALE GENOMIC DNA]</scope>
    <source>
        <strain evidence="2 3">CLA-JM-H16</strain>
    </source>
</reference>
<keyword evidence="1" id="KW-0472">Membrane</keyword>
<dbReference type="Pfam" id="PF09586">
    <property type="entry name" value="YfhO"/>
    <property type="match status" value="1"/>
</dbReference>
<feature type="transmembrane region" description="Helical" evidence="1">
    <location>
        <begin position="120"/>
        <end position="143"/>
    </location>
</feature>
<dbReference type="PANTHER" id="PTHR38454:SF1">
    <property type="entry name" value="INTEGRAL MEMBRANE PROTEIN"/>
    <property type="match status" value="1"/>
</dbReference>
<evidence type="ECO:0000313" key="2">
    <source>
        <dbReference type="EMBL" id="MEQ2369372.1"/>
    </source>
</evidence>
<feature type="transmembrane region" description="Helical" evidence="1">
    <location>
        <begin position="442"/>
        <end position="460"/>
    </location>
</feature>
<dbReference type="Proteomes" id="UP001473063">
    <property type="component" value="Unassembled WGS sequence"/>
</dbReference>
<evidence type="ECO:0000313" key="3">
    <source>
        <dbReference type="Proteomes" id="UP001473063"/>
    </source>
</evidence>
<keyword evidence="1" id="KW-1133">Transmembrane helix</keyword>
<feature type="transmembrane region" description="Helical" evidence="1">
    <location>
        <begin position="888"/>
        <end position="910"/>
    </location>
</feature>
<feature type="transmembrane region" description="Helical" evidence="1">
    <location>
        <begin position="199"/>
        <end position="228"/>
    </location>
</feature>
<sequence length="924" mass="106731">MRIFFSKEKSRKEKKADFYILYTLVFAAISLFIYGCFYFNGKSLIWSHDGVPQHINALAYYGRYLRNVLKTLLIDHKLSVPMWDMHIGYGSDILTTLHYYVIGDPLTLFSVFVPQKYTEILYEILIFLRIYLAGITFSIYCFYRKNPKQATFLGSLVYIFAGWTIYASMKHPYFSNPMIYLPLVLMGIEKVYKKEKPYLFIWASAIAAMSNFYFFYMISVFMVLYAAFRYFGIFEKRSVKDVFQWFLKFAGYYLVALMIAATIFLPVIMTLFGTERFQAENYVPLLYDHVYYEKYLGCLIGENMIQWGVAGFSAVAMAGVFVIFSKKKKYTALKLGFVMMNLFLLIPFAGHVLNGFSYVSNRWIWAYGMLIAYILVQAYPELFTLQIREKRRIFIMLLVYCVLALFANAARTQRNIMAVMMLTLAVFTVVSYGNIFVQGKYLCGMIVTVLIASILLNVSYQYSYEKDYLSEFEEKDEALKALESGPDKEIRSLEDSETTRYDQYKTGSYVNSAMYIGTNSTSYYFSVANGNISRFFDEMYVNTPWDYHYSSLDGRTILDRLASVKYFAIKKNGYAYLPYGYDSEADSSKKYKIYENTNSLPLGYTYDSWIPREKYEKLSVTEKQQALLQGAVVEDSSLPETELTFDNQKVNFTLEADKGCKIKDGKIIVTKANATATIGYKGEPGTEVYLIAENLDFDAYSPREQISDKKWASLTKYEKNTILYEDDNWRYWKESKEASMDVSLGSVDKTIRIFTDKYNGYSGRHNFLLNMGYKNYNAGTMKLTFSTPGEYTFDDLYVVCQPMDSVEKQTEQLGNESLQNVKTGTNRITGDIQTTSDKILVFAIPYSEGFTAYVDGEKTELVQANSMYMGLELKKGKHSIVLTYRTPYIRSGMTLTVAGLAVFLLIVAYNRHTKRRKEGRKLKR</sequence>
<protein>
    <submittedName>
        <fullName evidence="2">YfhO family protein</fullName>
    </submittedName>
</protein>
<feature type="transmembrane region" description="Helical" evidence="1">
    <location>
        <begin position="304"/>
        <end position="324"/>
    </location>
</feature>
<proteinExistence type="predicted"/>
<keyword evidence="3" id="KW-1185">Reference proteome</keyword>
<organism evidence="2 3">
    <name type="scientific">Blautia aquisgranensis</name>
    <dbReference type="NCBI Taxonomy" id="3133153"/>
    <lineage>
        <taxon>Bacteria</taxon>
        <taxon>Bacillati</taxon>
        <taxon>Bacillota</taxon>
        <taxon>Clostridia</taxon>
        <taxon>Lachnospirales</taxon>
        <taxon>Lachnospiraceae</taxon>
        <taxon>Blautia</taxon>
    </lineage>
</organism>
<comment type="caution">
    <text evidence="2">The sequence shown here is derived from an EMBL/GenBank/DDBJ whole genome shotgun (WGS) entry which is preliminary data.</text>
</comment>
<feature type="transmembrane region" description="Helical" evidence="1">
    <location>
        <begin position="336"/>
        <end position="357"/>
    </location>
</feature>
<feature type="transmembrane region" description="Helical" evidence="1">
    <location>
        <begin position="416"/>
        <end position="435"/>
    </location>
</feature>
<dbReference type="InterPro" id="IPR018580">
    <property type="entry name" value="Uncharacterised_YfhO"/>
</dbReference>
<evidence type="ECO:0000256" key="1">
    <source>
        <dbReference type="SAM" id="Phobius"/>
    </source>
</evidence>
<feature type="transmembrane region" description="Helical" evidence="1">
    <location>
        <begin position="249"/>
        <end position="272"/>
    </location>
</feature>
<accession>A0ABV1BBR8</accession>
<feature type="transmembrane region" description="Helical" evidence="1">
    <location>
        <begin position="363"/>
        <end position="380"/>
    </location>
</feature>
<dbReference type="RefSeq" id="WP_349055709.1">
    <property type="nucleotide sequence ID" value="NZ_JBBMEJ010000001.1"/>
</dbReference>
<feature type="transmembrane region" description="Helical" evidence="1">
    <location>
        <begin position="392"/>
        <end position="410"/>
    </location>
</feature>
<gene>
    <name evidence="2" type="ORF">WMO28_00160</name>
</gene>